<feature type="transmembrane region" description="Helical" evidence="1">
    <location>
        <begin position="182"/>
        <end position="215"/>
    </location>
</feature>
<feature type="domain" description="Glycosyltransferase RgtA/B/C/D-like" evidence="2">
    <location>
        <begin position="86"/>
        <end position="232"/>
    </location>
</feature>
<evidence type="ECO:0000313" key="4">
    <source>
        <dbReference type="Proteomes" id="UP000177050"/>
    </source>
</evidence>
<feature type="transmembrane region" description="Helical" evidence="1">
    <location>
        <begin position="227"/>
        <end position="248"/>
    </location>
</feature>
<comment type="caution">
    <text evidence="3">The sequence shown here is derived from an EMBL/GenBank/DDBJ whole genome shotgun (WGS) entry which is preliminary data.</text>
</comment>
<gene>
    <name evidence="3" type="ORF">A3K52_00295</name>
</gene>
<protein>
    <recommendedName>
        <fullName evidence="2">Glycosyltransferase RgtA/B/C/D-like domain-containing protein</fullName>
    </recommendedName>
</protein>
<sequence length="395" mass="46645">MKNKINLSTITTTVFFFVAIIRITVPVYQNLYRFTEKFDPALYEKKYNASQYMIPQSKHPISDEELLSHAGYKYINGLNPILINSDHPPLGKYIIGLFTIIFQNNRIVSLFFALSNFILIFLVVFSLTHSKLLASLSLFFLSLDPMLIDQIIHSPILDIIQVSFLLLYIYLLSLWLKSERTLLLFFMGIALGCLSSIKLYFPAFVAIGVTGLALISYKKHVRIMFRYVFVILPVAFITYAGTYLRYFIEIKAFLPFFGVQKWIYLFWQNNSIDRSKTFANVLPLILQNRWRVWWGEKPYITYSGWSLVWPVFFVLSIISTIFFLYQLFVMKLDKKNQKDASFQIGIFLSYWFIVFLFYLCFIPISPRYLMMLYFPSYIQVVLFIHYCFTHEKNKH</sequence>
<keyword evidence="1" id="KW-0812">Transmembrane</keyword>
<dbReference type="EMBL" id="MGBR01000001">
    <property type="protein sequence ID" value="OGK73234.1"/>
    <property type="molecule type" value="Genomic_DNA"/>
</dbReference>
<evidence type="ECO:0000313" key="3">
    <source>
        <dbReference type="EMBL" id="OGK73234.1"/>
    </source>
</evidence>
<feature type="transmembrane region" description="Helical" evidence="1">
    <location>
        <begin position="370"/>
        <end position="388"/>
    </location>
</feature>
<evidence type="ECO:0000256" key="1">
    <source>
        <dbReference type="SAM" id="Phobius"/>
    </source>
</evidence>
<accession>A0A1F7KZM2</accession>
<organism evidence="3 4">
    <name type="scientific">Candidatus Roizmanbacteria bacterium RIFOXYD1_FULL_38_12</name>
    <dbReference type="NCBI Taxonomy" id="1802093"/>
    <lineage>
        <taxon>Bacteria</taxon>
        <taxon>Candidatus Roizmaniibacteriota</taxon>
    </lineage>
</organism>
<keyword evidence="1" id="KW-0472">Membrane</keyword>
<feature type="transmembrane region" description="Helical" evidence="1">
    <location>
        <begin position="6"/>
        <end position="28"/>
    </location>
</feature>
<feature type="transmembrane region" description="Helical" evidence="1">
    <location>
        <begin position="107"/>
        <end position="126"/>
    </location>
</feature>
<proteinExistence type="predicted"/>
<keyword evidence="1" id="KW-1133">Transmembrane helix</keyword>
<feature type="transmembrane region" description="Helical" evidence="1">
    <location>
        <begin position="340"/>
        <end position="364"/>
    </location>
</feature>
<dbReference type="InterPro" id="IPR038731">
    <property type="entry name" value="RgtA/B/C-like"/>
</dbReference>
<dbReference type="Proteomes" id="UP000177050">
    <property type="component" value="Unassembled WGS sequence"/>
</dbReference>
<feature type="transmembrane region" description="Helical" evidence="1">
    <location>
        <begin position="155"/>
        <end position="176"/>
    </location>
</feature>
<evidence type="ECO:0000259" key="2">
    <source>
        <dbReference type="Pfam" id="PF13231"/>
    </source>
</evidence>
<dbReference type="AlphaFoldDB" id="A0A1F7KZM2"/>
<feature type="transmembrane region" description="Helical" evidence="1">
    <location>
        <begin position="307"/>
        <end position="328"/>
    </location>
</feature>
<dbReference type="Pfam" id="PF13231">
    <property type="entry name" value="PMT_2"/>
    <property type="match status" value="1"/>
</dbReference>
<name>A0A1F7KZM2_9BACT</name>
<reference evidence="3 4" key="1">
    <citation type="journal article" date="2016" name="Nat. Commun.">
        <title>Thousands of microbial genomes shed light on interconnected biogeochemical processes in an aquifer system.</title>
        <authorList>
            <person name="Anantharaman K."/>
            <person name="Brown C.T."/>
            <person name="Hug L.A."/>
            <person name="Sharon I."/>
            <person name="Castelle C.J."/>
            <person name="Probst A.J."/>
            <person name="Thomas B.C."/>
            <person name="Singh A."/>
            <person name="Wilkins M.J."/>
            <person name="Karaoz U."/>
            <person name="Brodie E.L."/>
            <person name="Williams K.H."/>
            <person name="Hubbard S.S."/>
            <person name="Banfield J.F."/>
        </authorList>
    </citation>
    <scope>NUCLEOTIDE SEQUENCE [LARGE SCALE GENOMIC DNA]</scope>
</reference>